<evidence type="ECO:0000313" key="3">
    <source>
        <dbReference type="Proteomes" id="UP000315750"/>
    </source>
</evidence>
<keyword evidence="1" id="KW-0472">Membrane</keyword>
<accession>A0A518ASL2</accession>
<protein>
    <submittedName>
        <fullName evidence="2">Uncharacterized protein</fullName>
    </submittedName>
</protein>
<reference evidence="2 3" key="1">
    <citation type="submission" date="2019-02" db="EMBL/GenBank/DDBJ databases">
        <title>Deep-cultivation of Planctomycetes and their phenomic and genomic characterization uncovers novel biology.</title>
        <authorList>
            <person name="Wiegand S."/>
            <person name="Jogler M."/>
            <person name="Boedeker C."/>
            <person name="Pinto D."/>
            <person name="Vollmers J."/>
            <person name="Rivas-Marin E."/>
            <person name="Kohn T."/>
            <person name="Peeters S.H."/>
            <person name="Heuer A."/>
            <person name="Rast P."/>
            <person name="Oberbeckmann S."/>
            <person name="Bunk B."/>
            <person name="Jeske O."/>
            <person name="Meyerdierks A."/>
            <person name="Storesund J.E."/>
            <person name="Kallscheuer N."/>
            <person name="Luecker S."/>
            <person name="Lage O.M."/>
            <person name="Pohl T."/>
            <person name="Merkel B.J."/>
            <person name="Hornburger P."/>
            <person name="Mueller R.-W."/>
            <person name="Bruemmer F."/>
            <person name="Labrenz M."/>
            <person name="Spormann A.M."/>
            <person name="Op den Camp H."/>
            <person name="Overmann J."/>
            <person name="Amann R."/>
            <person name="Jetten M.S.M."/>
            <person name="Mascher T."/>
            <person name="Medema M.H."/>
            <person name="Devos D.P."/>
            <person name="Kaster A.-K."/>
            <person name="Ovreas L."/>
            <person name="Rohde M."/>
            <person name="Galperin M.Y."/>
            <person name="Jogler C."/>
        </authorList>
    </citation>
    <scope>NUCLEOTIDE SEQUENCE [LARGE SCALE GENOMIC DNA]</scope>
    <source>
        <strain evidence="2 3">Pan181</strain>
    </source>
</reference>
<keyword evidence="3" id="KW-1185">Reference proteome</keyword>
<dbReference type="AlphaFoldDB" id="A0A518ASL2"/>
<feature type="transmembrane region" description="Helical" evidence="1">
    <location>
        <begin position="166"/>
        <end position="188"/>
    </location>
</feature>
<name>A0A518ASL2_9BACT</name>
<dbReference type="EMBL" id="CP036278">
    <property type="protein sequence ID" value="QDU57719.1"/>
    <property type="molecule type" value="Genomic_DNA"/>
</dbReference>
<gene>
    <name evidence="2" type="ORF">Pan181_39410</name>
</gene>
<keyword evidence="1" id="KW-1133">Transmembrane helix</keyword>
<dbReference type="Proteomes" id="UP000315750">
    <property type="component" value="Chromosome"/>
</dbReference>
<organism evidence="2 3">
    <name type="scientific">Aeoliella mucimassa</name>
    <dbReference type="NCBI Taxonomy" id="2527972"/>
    <lineage>
        <taxon>Bacteria</taxon>
        <taxon>Pseudomonadati</taxon>
        <taxon>Planctomycetota</taxon>
        <taxon>Planctomycetia</taxon>
        <taxon>Pirellulales</taxon>
        <taxon>Lacipirellulaceae</taxon>
        <taxon>Aeoliella</taxon>
    </lineage>
</organism>
<sequence>MGKCLFNVAAAVSLAVCLVTAGFWARSLGHFEQISVSRISKPHPDEAHVSTWQVRWYSNTLRFHASHSPLPASDVEKQREGVSERAGNTPSYRTGWKYSFEGDDNTRFMEAPTPGFGLRHPSAGSGHWFLTLSVRPWLPTLIASVLPLTWYLRFRRANRSHRSWQFSLREMLVMVVVVSLLLGVAVWLKH</sequence>
<keyword evidence="1" id="KW-0812">Transmembrane</keyword>
<proteinExistence type="predicted"/>
<evidence type="ECO:0000313" key="2">
    <source>
        <dbReference type="EMBL" id="QDU57719.1"/>
    </source>
</evidence>
<dbReference type="KEGG" id="amuc:Pan181_39410"/>
<feature type="transmembrane region" description="Helical" evidence="1">
    <location>
        <begin position="137"/>
        <end position="154"/>
    </location>
</feature>
<evidence type="ECO:0000256" key="1">
    <source>
        <dbReference type="SAM" id="Phobius"/>
    </source>
</evidence>